<feature type="transmembrane region" description="Helical" evidence="1">
    <location>
        <begin position="108"/>
        <end position="127"/>
    </location>
</feature>
<accession>A0AAX4NF36</accession>
<feature type="transmembrane region" description="Helical" evidence="1">
    <location>
        <begin position="285"/>
        <end position="302"/>
    </location>
</feature>
<feature type="transmembrane region" description="Helical" evidence="1">
    <location>
        <begin position="496"/>
        <end position="514"/>
    </location>
</feature>
<feature type="transmembrane region" description="Helical" evidence="1">
    <location>
        <begin position="25"/>
        <end position="45"/>
    </location>
</feature>
<keyword evidence="1" id="KW-1133">Transmembrane helix</keyword>
<evidence type="ECO:0000313" key="3">
    <source>
        <dbReference type="Proteomes" id="UP001451606"/>
    </source>
</evidence>
<organism evidence="2 3">
    <name type="scientific">Oxyplasma meridianum</name>
    <dbReference type="NCBI Taxonomy" id="3073602"/>
    <lineage>
        <taxon>Archaea</taxon>
        <taxon>Methanobacteriati</taxon>
        <taxon>Thermoplasmatota</taxon>
        <taxon>Thermoplasmata</taxon>
        <taxon>Thermoplasmatales</taxon>
        <taxon>Thermoplasmataceae</taxon>
        <taxon>Oxyplasma</taxon>
    </lineage>
</organism>
<feature type="transmembrane region" description="Helical" evidence="1">
    <location>
        <begin position="402"/>
        <end position="420"/>
    </location>
</feature>
<evidence type="ECO:0000313" key="2">
    <source>
        <dbReference type="EMBL" id="WYY00069.1"/>
    </source>
</evidence>
<feature type="transmembrane region" description="Helical" evidence="1">
    <location>
        <begin position="447"/>
        <end position="463"/>
    </location>
</feature>
<gene>
    <name evidence="2" type="ORF">OXIME_000622</name>
</gene>
<proteinExistence type="predicted"/>
<feature type="transmembrane region" description="Helical" evidence="1">
    <location>
        <begin position="309"/>
        <end position="333"/>
    </location>
</feature>
<dbReference type="EMBL" id="CP133772">
    <property type="protein sequence ID" value="WYY00069.1"/>
    <property type="molecule type" value="Genomic_DNA"/>
</dbReference>
<feature type="transmembrane region" description="Helical" evidence="1">
    <location>
        <begin position="345"/>
        <end position="365"/>
    </location>
</feature>
<dbReference type="AlphaFoldDB" id="A0AAX4NF36"/>
<keyword evidence="1" id="KW-0812">Transmembrane</keyword>
<dbReference type="Proteomes" id="UP001451606">
    <property type="component" value="Chromosome"/>
</dbReference>
<protein>
    <recommendedName>
        <fullName evidence="4">DUF2029 domain-containing protein</fullName>
    </recommendedName>
</protein>
<name>A0AAX4NF36_9ARCH</name>
<dbReference type="KEGG" id="omr:OXIME_000622"/>
<dbReference type="GeneID" id="95967352"/>
<evidence type="ECO:0000256" key="1">
    <source>
        <dbReference type="SAM" id="Phobius"/>
    </source>
</evidence>
<sequence length="626" mass="70750">MINRIKEIIHPSEKNVNLTIEERHLAIFLGLVTGSSFIEIAYFIWVKLGYLNILAILLEGAFLFAGFFLILYSLVGNMNRNLKFLWISAVISIFIQILIYPYPSGFGILAMIFIIVLFAVLFAYVIFQLKRGFTQKVLYFYTSEIILFLFIFTFLTGLLYPRYFPSDESAIDAYAATLFLRGINPYNAASMINSLSIMHFPYYLGTPLLTGGYVNAIGYPVLSFIAYLPTAILSVKPSFFQESLTVIPILILALEYLEKGRLNLIPSLFLGIFSSTMMLSEGLNGGNGILWASFVMLSYIFLSKPFKSGILFGIALSIKQIPVFVLPFFLIFILKDHGKKDVGKWFLAVISTFLIINGYFIALNPTFYIKAVLSPELLPIIGDGFGISQISFLGFLSIPKTVFTVLMISVAIILFSLYYLYFERLMYAIFVFPMIILAFNYRVAIEYFVYWVILCFSTIPFLLESKVPVSRTYATPLKKKGQTVFRSIKKKGRKSVMITLFILLCIVPVSAVLYHDHNSSTITIESSIPYAINNNTSFADSMKITVHFSSVSDKPQDIFFRIVEPGPIVNGNGLIWNISGNNSLIKPNSNSTFLLYTDVPSEYLNLSEPYRLVVYYSGMVSARNFN</sequence>
<feature type="transmembrane region" description="Helical" evidence="1">
    <location>
        <begin position="139"/>
        <end position="160"/>
    </location>
</feature>
<feature type="transmembrane region" description="Helical" evidence="1">
    <location>
        <begin position="84"/>
        <end position="102"/>
    </location>
</feature>
<feature type="transmembrane region" description="Helical" evidence="1">
    <location>
        <begin position="51"/>
        <end position="72"/>
    </location>
</feature>
<feature type="transmembrane region" description="Helical" evidence="1">
    <location>
        <begin position="425"/>
        <end position="441"/>
    </location>
</feature>
<keyword evidence="1" id="KW-0472">Membrane</keyword>
<dbReference type="RefSeq" id="WP_393972021.1">
    <property type="nucleotide sequence ID" value="NZ_CP133772.1"/>
</dbReference>
<keyword evidence="3" id="KW-1185">Reference proteome</keyword>
<feature type="transmembrane region" description="Helical" evidence="1">
    <location>
        <begin position="216"/>
        <end position="233"/>
    </location>
</feature>
<reference evidence="2 3" key="1">
    <citation type="submission" date="2023-09" db="EMBL/GenBank/DDBJ databases">
        <authorList>
            <person name="Golyshina O.V."/>
            <person name="Lunev E.A."/>
            <person name="Bargiela R."/>
            <person name="Gaines M.C."/>
            <person name="Daum B."/>
            <person name="Bale N.J."/>
            <person name="Koenen M."/>
            <person name="Sinninghe Damst J.S."/>
            <person name="Yakimov M."/>
            <person name="Golyshin P.N."/>
        </authorList>
    </citation>
    <scope>NUCLEOTIDE SEQUENCE [LARGE SCALE GENOMIC DNA]</scope>
    <source>
        <strain evidence="2 3">M1</strain>
    </source>
</reference>
<evidence type="ECO:0008006" key="4">
    <source>
        <dbReference type="Google" id="ProtNLM"/>
    </source>
</evidence>